<keyword evidence="4 6" id="KW-1133">Transmembrane helix</keyword>
<protein>
    <submittedName>
        <fullName evidence="7">DUF423 domain-containing protein</fullName>
    </submittedName>
</protein>
<proteinExistence type="inferred from homology"/>
<reference evidence="7 8" key="1">
    <citation type="submission" date="2018-03" db="EMBL/GenBank/DDBJ databases">
        <title>Brevisbacillus phylogenomics.</title>
        <authorList>
            <person name="Dunlap C."/>
        </authorList>
    </citation>
    <scope>NUCLEOTIDE SEQUENCE [LARGE SCALE GENOMIC DNA]</scope>
    <source>
        <strain evidence="7 8">NRRL B-41110</strain>
    </source>
</reference>
<feature type="transmembrane region" description="Helical" evidence="6">
    <location>
        <begin position="96"/>
        <end position="120"/>
    </location>
</feature>
<evidence type="ECO:0000256" key="3">
    <source>
        <dbReference type="ARBA" id="ARBA00022692"/>
    </source>
</evidence>
<organism evidence="7 8">
    <name type="scientific">Brevibacillus porteri</name>
    <dbReference type="NCBI Taxonomy" id="2126350"/>
    <lineage>
        <taxon>Bacteria</taxon>
        <taxon>Bacillati</taxon>
        <taxon>Bacillota</taxon>
        <taxon>Bacilli</taxon>
        <taxon>Bacillales</taxon>
        <taxon>Paenibacillaceae</taxon>
        <taxon>Brevibacillus</taxon>
    </lineage>
</organism>
<feature type="transmembrane region" description="Helical" evidence="6">
    <location>
        <begin position="68"/>
        <end position="90"/>
    </location>
</feature>
<sequence>MKLFLMLGSISGFLSVALGAFGAHALKEKLDEYSLGIFHTGVTYQTTHALALVLVALLLKWYPDSSGLVWAGWCFAAGSLIFSGSLYTLAMTGIKVLGAITPIGGVLFLAGWALLAIHAWKTVS</sequence>
<dbReference type="Proteomes" id="UP000241645">
    <property type="component" value="Unassembled WGS sequence"/>
</dbReference>
<comment type="subcellular location">
    <subcellularLocation>
        <location evidence="1">Membrane</location>
        <topology evidence="1">Multi-pass membrane protein</topology>
    </subcellularLocation>
</comment>
<comment type="similarity">
    <text evidence="2">Belongs to the UPF0382 family.</text>
</comment>
<dbReference type="Pfam" id="PF04241">
    <property type="entry name" value="DUF423"/>
    <property type="match status" value="1"/>
</dbReference>
<evidence type="ECO:0000313" key="7">
    <source>
        <dbReference type="EMBL" id="PSK10352.1"/>
    </source>
</evidence>
<dbReference type="GeneID" id="95751048"/>
<keyword evidence="8" id="KW-1185">Reference proteome</keyword>
<dbReference type="PANTHER" id="PTHR43461:SF1">
    <property type="entry name" value="TRANSMEMBRANE PROTEIN 256"/>
    <property type="match status" value="1"/>
</dbReference>
<gene>
    <name evidence="7" type="ORF">C7R92_13115</name>
</gene>
<accession>A0ABX5FQI2</accession>
<name>A0ABX5FQI2_9BACL</name>
<dbReference type="InterPro" id="IPR006696">
    <property type="entry name" value="DUF423"/>
</dbReference>
<evidence type="ECO:0000313" key="8">
    <source>
        <dbReference type="Proteomes" id="UP000241645"/>
    </source>
</evidence>
<dbReference type="RefSeq" id="WP_106834548.1">
    <property type="nucleotide sequence ID" value="NZ_JARMEW010000032.1"/>
</dbReference>
<evidence type="ECO:0000256" key="5">
    <source>
        <dbReference type="ARBA" id="ARBA00023136"/>
    </source>
</evidence>
<evidence type="ECO:0000256" key="2">
    <source>
        <dbReference type="ARBA" id="ARBA00009694"/>
    </source>
</evidence>
<evidence type="ECO:0000256" key="6">
    <source>
        <dbReference type="SAM" id="Phobius"/>
    </source>
</evidence>
<keyword evidence="5 6" id="KW-0472">Membrane</keyword>
<dbReference type="EMBL" id="PXZO01000021">
    <property type="protein sequence ID" value="PSK10352.1"/>
    <property type="molecule type" value="Genomic_DNA"/>
</dbReference>
<evidence type="ECO:0000256" key="4">
    <source>
        <dbReference type="ARBA" id="ARBA00022989"/>
    </source>
</evidence>
<dbReference type="PANTHER" id="PTHR43461">
    <property type="entry name" value="TRANSMEMBRANE PROTEIN 256"/>
    <property type="match status" value="1"/>
</dbReference>
<feature type="transmembrane region" description="Helical" evidence="6">
    <location>
        <begin position="43"/>
        <end position="61"/>
    </location>
</feature>
<evidence type="ECO:0000256" key="1">
    <source>
        <dbReference type="ARBA" id="ARBA00004141"/>
    </source>
</evidence>
<keyword evidence="3 6" id="KW-0812">Transmembrane</keyword>
<comment type="caution">
    <text evidence="7">The sequence shown here is derived from an EMBL/GenBank/DDBJ whole genome shotgun (WGS) entry which is preliminary data.</text>
</comment>